<dbReference type="InterPro" id="IPR011066">
    <property type="entry name" value="MscS_channel_C_sf"/>
</dbReference>
<organism evidence="2 3">
    <name type="scientific">Thermohalobaculum xanthum</name>
    <dbReference type="NCBI Taxonomy" id="2753746"/>
    <lineage>
        <taxon>Bacteria</taxon>
        <taxon>Pseudomonadati</taxon>
        <taxon>Pseudomonadota</taxon>
        <taxon>Alphaproteobacteria</taxon>
        <taxon>Rhodobacterales</taxon>
        <taxon>Paracoccaceae</taxon>
        <taxon>Thermohalobaculum</taxon>
    </lineage>
</organism>
<feature type="compositionally biased region" description="Basic and acidic residues" evidence="1">
    <location>
        <begin position="63"/>
        <end position="81"/>
    </location>
</feature>
<dbReference type="Proteomes" id="UP000655420">
    <property type="component" value="Unassembled WGS sequence"/>
</dbReference>
<keyword evidence="3" id="KW-1185">Reference proteome</keyword>
<evidence type="ECO:0000313" key="2">
    <source>
        <dbReference type="EMBL" id="MBK0398469.1"/>
    </source>
</evidence>
<reference evidence="2" key="1">
    <citation type="submission" date="2020-12" db="EMBL/GenBank/DDBJ databases">
        <title>Bacterial taxonomy.</title>
        <authorList>
            <person name="Pan X."/>
        </authorList>
    </citation>
    <scope>NUCLEOTIDE SEQUENCE</scope>
    <source>
        <strain evidence="2">M0105</strain>
    </source>
</reference>
<comment type="caution">
    <text evidence="2">The sequence shown here is derived from an EMBL/GenBank/DDBJ whole genome shotgun (WGS) entry which is preliminary data.</text>
</comment>
<evidence type="ECO:0000313" key="3">
    <source>
        <dbReference type="Proteomes" id="UP000655420"/>
    </source>
</evidence>
<proteinExistence type="predicted"/>
<dbReference type="AlphaFoldDB" id="A0A8J7M6K9"/>
<evidence type="ECO:0000256" key="1">
    <source>
        <dbReference type="SAM" id="MobiDB-lite"/>
    </source>
</evidence>
<dbReference type="RefSeq" id="WP_200607582.1">
    <property type="nucleotide sequence ID" value="NZ_JAEHHL010000001.1"/>
</dbReference>
<accession>A0A8J7M6K9</accession>
<dbReference type="SUPFAM" id="SSF82689">
    <property type="entry name" value="Mechanosensitive channel protein MscS (YggB), C-terminal domain"/>
    <property type="match status" value="1"/>
</dbReference>
<protein>
    <submittedName>
        <fullName evidence="2">Uncharacterized protein</fullName>
    </submittedName>
</protein>
<name>A0A8J7M6K9_9RHOB</name>
<gene>
    <name evidence="2" type="ORF">H0I76_04655</name>
</gene>
<dbReference type="GO" id="GO:0016020">
    <property type="term" value="C:membrane"/>
    <property type="evidence" value="ECO:0007669"/>
    <property type="project" value="InterPro"/>
</dbReference>
<feature type="region of interest" description="Disordered" evidence="1">
    <location>
        <begin position="51"/>
        <end position="81"/>
    </location>
</feature>
<sequence length="81" mass="8722">MRQKSGTPKATAEQVVKDIRESVAAKSDMLVQIYMGLQKAGVEIPFPQRDIHLRASDPAPAKAEAKAEAPSETSNGRKCEG</sequence>
<dbReference type="EMBL" id="JAEHHL010000001">
    <property type="protein sequence ID" value="MBK0398469.1"/>
    <property type="molecule type" value="Genomic_DNA"/>
</dbReference>